<feature type="compositionally biased region" description="Polar residues" evidence="2">
    <location>
        <begin position="769"/>
        <end position="779"/>
    </location>
</feature>
<feature type="region of interest" description="Disordered" evidence="2">
    <location>
        <begin position="389"/>
        <end position="412"/>
    </location>
</feature>
<dbReference type="PANTHER" id="PTHR16181:SF29">
    <property type="entry name" value="PROTEIN FAM83A-RELATED"/>
    <property type="match status" value="1"/>
</dbReference>
<dbReference type="PANTHER" id="PTHR16181">
    <property type="entry name" value="PROTEIN FAM83A-RELATED"/>
    <property type="match status" value="1"/>
</dbReference>
<feature type="compositionally biased region" description="Basic and acidic residues" evidence="2">
    <location>
        <begin position="781"/>
        <end position="799"/>
    </location>
</feature>
<dbReference type="GO" id="GO:0044380">
    <property type="term" value="P:protein localization to cytoskeleton"/>
    <property type="evidence" value="ECO:0007669"/>
    <property type="project" value="TreeGrafter"/>
</dbReference>
<feature type="region of interest" description="Disordered" evidence="2">
    <location>
        <begin position="966"/>
        <end position="998"/>
    </location>
</feature>
<feature type="compositionally biased region" description="Basic and acidic residues" evidence="2">
    <location>
        <begin position="539"/>
        <end position="549"/>
    </location>
</feature>
<dbReference type="GO" id="GO:0019901">
    <property type="term" value="F:protein kinase binding"/>
    <property type="evidence" value="ECO:0007669"/>
    <property type="project" value="TreeGrafter"/>
</dbReference>
<evidence type="ECO:0000256" key="2">
    <source>
        <dbReference type="SAM" id="MobiDB-lite"/>
    </source>
</evidence>
<comment type="similarity">
    <text evidence="1">Belongs to the FAM83 family.</text>
</comment>
<dbReference type="AlphaFoldDB" id="A0A9D3T4D6"/>
<dbReference type="GO" id="GO:0030335">
    <property type="term" value="P:positive regulation of cell migration"/>
    <property type="evidence" value="ECO:0007669"/>
    <property type="project" value="TreeGrafter"/>
</dbReference>
<feature type="domain" description="Scaffolding anchor of CK1" evidence="3">
    <location>
        <begin position="1"/>
        <end position="36"/>
    </location>
</feature>
<feature type="compositionally biased region" description="Polar residues" evidence="2">
    <location>
        <begin position="664"/>
        <end position="680"/>
    </location>
</feature>
<evidence type="ECO:0000313" key="4">
    <source>
        <dbReference type="EMBL" id="KAG7470150.1"/>
    </source>
</evidence>
<sequence length="1035" mass="116343">MWSFEKIHRCLAHLFIGELVTTFDEEFRILYAQSQPLVIENAIVPLPGEGHFSKCQYGIQRTPCFRNTRGYLNRESIHHAGFPGHSFGDHMDMEHNMPPFRREDPFPSSLEPAQMQMYSTKYAFKQLRMEQSFMEQGRSMMTSRNMEMKAYKRHSYAEGTDESYSSSRQFMQQRVMNNLEEMEAHSSQFYKEQHLHQSLGPGLGHGMVDQISYSQRDHYSDIGCPPELEQPDSYNRIIDYLSSSSSKEMMHGSGNVLVPGEDHYSPMNPRRQSMGQPYICQTSPTQLHPPDQRLLFTESILDRQPRDPSLKQGLRKWRINSYLSAFEDAGGEGLPEPQGHDAFDEPCQSSDRRLCSLEPSVPRVNTKELPRIPKSKQDLLPRYGKPIMPEVQKDLPGDQALTTPDSKTMPTTAFDISTKTEHTKTEEVEFKEPREIGITRQDSFRGRINPILQRSSRLRSSLIFSACQLEQDSTVVTKTASGLDQKDNSNEDDESDPLKTSSVVAQILEKRRSVVREPFDWSSHKKQFSKDTLPLKAKECNEETSEKSSKVSVLKEQPKVQEMECSKDATEEKHLVTDPVEPSRPPPSTTAILDMNDPDVRLLYFKELAAKRKASKMPKESEAVKSSEPALKKSDLIENPTDSNLKQPGISVKVVKPAAPAVEETQNSTEAVINKPSISVTPAEPISNKPETSLAPSALVQPSPQMPKVIKLSGPDLKGQGSQSKKHEDVDPTAEALKKEPGPKKEPEPKPDKSFPSPKFFKKDPLIQSKESQTNNVSCQEDLHRDATDTEKSELKKACQLDASGMTHGEAEGKLPKIPSSSSSLNLTESSEEGKQDTEAQDFLKKQTQKLKGILGTKGEKKVPVVDEDKMPSIQQVNIILETSEELTVTESQSSTEAKRDDRIVVTNGKEENADHKPLSTAACKTSPSRYQTTPSSVMYSSNLRDDTKVILEQISASNQNRIELAKQTTGSTNEAKASEGDRSVDVEAKPSSNPLSRTRFQCSRANLQERENLLKRIESMRKEKKVYSRFEMGS</sequence>
<feature type="region of interest" description="Disordered" evidence="2">
    <location>
        <begin position="479"/>
        <end position="501"/>
    </location>
</feature>
<dbReference type="Proteomes" id="UP001046870">
    <property type="component" value="Chromosome 10"/>
</dbReference>
<feature type="compositionally biased region" description="Basic and acidic residues" evidence="2">
    <location>
        <begin position="897"/>
        <end position="918"/>
    </location>
</feature>
<feature type="compositionally biased region" description="Basic and acidic residues" evidence="2">
    <location>
        <begin position="556"/>
        <end position="576"/>
    </location>
</feature>
<dbReference type="InterPro" id="IPR012461">
    <property type="entry name" value="SACK1"/>
</dbReference>
<evidence type="ECO:0000313" key="5">
    <source>
        <dbReference type="Proteomes" id="UP001046870"/>
    </source>
</evidence>
<feature type="compositionally biased region" description="Polar residues" evidence="2">
    <location>
        <begin position="966"/>
        <end position="976"/>
    </location>
</feature>
<dbReference type="OrthoDB" id="9832446at2759"/>
<dbReference type="GO" id="GO:0007165">
    <property type="term" value="P:signal transduction"/>
    <property type="evidence" value="ECO:0007669"/>
    <property type="project" value="TreeGrafter"/>
</dbReference>
<feature type="compositionally biased region" description="Basic and acidic residues" evidence="2">
    <location>
        <begin position="617"/>
        <end position="636"/>
    </location>
</feature>
<feature type="compositionally biased region" description="Polar residues" evidence="2">
    <location>
        <begin position="400"/>
        <end position="412"/>
    </location>
</feature>
<evidence type="ECO:0000256" key="1">
    <source>
        <dbReference type="ARBA" id="ARBA00006937"/>
    </source>
</evidence>
<keyword evidence="5" id="KW-1185">Reference proteome</keyword>
<dbReference type="EMBL" id="JAFDVH010000010">
    <property type="protein sequence ID" value="KAG7470150.1"/>
    <property type="molecule type" value="Genomic_DNA"/>
</dbReference>
<feature type="region of interest" description="Disordered" evidence="2">
    <location>
        <begin position="887"/>
        <end position="940"/>
    </location>
</feature>
<feature type="region of interest" description="Disordered" evidence="2">
    <location>
        <begin position="611"/>
        <end position="844"/>
    </location>
</feature>
<evidence type="ECO:0000259" key="3">
    <source>
        <dbReference type="Pfam" id="PF07894"/>
    </source>
</evidence>
<dbReference type="InterPro" id="IPR050944">
    <property type="entry name" value="FAM83"/>
</dbReference>
<feature type="compositionally biased region" description="Basic and acidic residues" evidence="2">
    <location>
        <begin position="832"/>
        <end position="844"/>
    </location>
</feature>
<dbReference type="GO" id="GO:0045104">
    <property type="term" value="P:intermediate filament cytoskeleton organization"/>
    <property type="evidence" value="ECO:0007669"/>
    <property type="project" value="TreeGrafter"/>
</dbReference>
<accession>A0A9D3T4D6</accession>
<dbReference type="GO" id="GO:0045095">
    <property type="term" value="C:keratin filament"/>
    <property type="evidence" value="ECO:0007669"/>
    <property type="project" value="TreeGrafter"/>
</dbReference>
<name>A0A9D3T4D6_MEGAT</name>
<feature type="region of interest" description="Disordered" evidence="2">
    <location>
        <begin position="539"/>
        <end position="595"/>
    </location>
</feature>
<feature type="compositionally biased region" description="Polar residues" evidence="2">
    <location>
        <begin position="689"/>
        <end position="703"/>
    </location>
</feature>
<feature type="compositionally biased region" description="Basic and acidic residues" evidence="2">
    <location>
        <begin position="977"/>
        <end position="989"/>
    </location>
</feature>
<comment type="caution">
    <text evidence="4">The sequence shown here is derived from an EMBL/GenBank/DDBJ whole genome shotgun (WGS) entry which is preliminary data.</text>
</comment>
<proteinExistence type="inferred from homology"/>
<feature type="compositionally biased region" description="Basic and acidic residues" evidence="2">
    <location>
        <begin position="725"/>
        <end position="753"/>
    </location>
</feature>
<protein>
    <recommendedName>
        <fullName evidence="3">Scaffolding anchor of CK1 domain-containing protein</fullName>
    </recommendedName>
</protein>
<reference evidence="4" key="1">
    <citation type="submission" date="2021-01" db="EMBL/GenBank/DDBJ databases">
        <authorList>
            <person name="Zahm M."/>
            <person name="Roques C."/>
            <person name="Cabau C."/>
            <person name="Klopp C."/>
            <person name="Donnadieu C."/>
            <person name="Jouanno E."/>
            <person name="Lampietro C."/>
            <person name="Louis A."/>
            <person name="Herpin A."/>
            <person name="Echchiki A."/>
            <person name="Berthelot C."/>
            <person name="Parey E."/>
            <person name="Roest-Crollius H."/>
            <person name="Braasch I."/>
            <person name="Postlethwait J."/>
            <person name="Bobe J."/>
            <person name="Montfort J."/>
            <person name="Bouchez O."/>
            <person name="Begum T."/>
            <person name="Mejri S."/>
            <person name="Adams A."/>
            <person name="Chen W.-J."/>
            <person name="Guiguen Y."/>
        </authorList>
    </citation>
    <scope>NUCLEOTIDE SEQUENCE</scope>
    <source>
        <strain evidence="4">YG-15Mar2019-1</strain>
        <tissue evidence="4">Brain</tissue>
    </source>
</reference>
<dbReference type="Pfam" id="PF07894">
    <property type="entry name" value="SACK1"/>
    <property type="match status" value="1"/>
</dbReference>
<dbReference type="Gene3D" id="3.30.870.10">
    <property type="entry name" value="Endonuclease Chain A"/>
    <property type="match status" value="1"/>
</dbReference>
<gene>
    <name evidence="4" type="ORF">MATL_G00136510</name>
</gene>
<feature type="compositionally biased region" description="Low complexity" evidence="2">
    <location>
        <begin position="820"/>
        <end position="829"/>
    </location>
</feature>
<feature type="compositionally biased region" description="Low complexity" evidence="2">
    <location>
        <begin position="652"/>
        <end position="662"/>
    </location>
</feature>
<feature type="compositionally biased region" description="Polar residues" evidence="2">
    <location>
        <begin position="923"/>
        <end position="940"/>
    </location>
</feature>
<dbReference type="GO" id="GO:1990254">
    <property type="term" value="F:keratin filament binding"/>
    <property type="evidence" value="ECO:0007669"/>
    <property type="project" value="TreeGrafter"/>
</dbReference>
<organism evidence="4 5">
    <name type="scientific">Megalops atlanticus</name>
    <name type="common">Tarpon</name>
    <name type="synonym">Clupea gigantea</name>
    <dbReference type="NCBI Taxonomy" id="7932"/>
    <lineage>
        <taxon>Eukaryota</taxon>
        <taxon>Metazoa</taxon>
        <taxon>Chordata</taxon>
        <taxon>Craniata</taxon>
        <taxon>Vertebrata</taxon>
        <taxon>Euteleostomi</taxon>
        <taxon>Actinopterygii</taxon>
        <taxon>Neopterygii</taxon>
        <taxon>Teleostei</taxon>
        <taxon>Elopiformes</taxon>
        <taxon>Megalopidae</taxon>
        <taxon>Megalops</taxon>
    </lineage>
</organism>
<feature type="compositionally biased region" description="Low complexity" evidence="2">
    <location>
        <begin position="887"/>
        <end position="896"/>
    </location>
</feature>